<organism evidence="1">
    <name type="scientific">Alectorobius mimon</name>
    <dbReference type="NCBI Taxonomy" id="360319"/>
    <lineage>
        <taxon>Eukaryota</taxon>
        <taxon>Metazoa</taxon>
        <taxon>Ecdysozoa</taxon>
        <taxon>Arthropoda</taxon>
        <taxon>Chelicerata</taxon>
        <taxon>Arachnida</taxon>
        <taxon>Acari</taxon>
        <taxon>Parasitiformes</taxon>
        <taxon>Ixodida</taxon>
        <taxon>Ixodoidea</taxon>
        <taxon>Argasidae</taxon>
        <taxon>Ornithodorinae</taxon>
        <taxon>Alectorobius</taxon>
    </lineage>
</organism>
<evidence type="ECO:0000313" key="1">
    <source>
        <dbReference type="EMBL" id="JAR86458.1"/>
    </source>
</evidence>
<reference evidence="1" key="1">
    <citation type="submission" date="2016-03" db="EMBL/GenBank/DDBJ databases">
        <title>Gut transcriptome analysis on engorged females of Ornithodoros mimon (Acari: Argasidae) and phylogenetic inferences of soft ticks.</title>
        <authorList>
            <person name="Landulfo G.A."/>
            <person name="Giovanni D."/>
            <person name="Carvalho E."/>
            <person name="Junqueira-de-Azevedo I."/>
            <person name="Patane J."/>
            <person name="Mendoca R."/>
            <person name="Barros-Battesti D."/>
        </authorList>
    </citation>
    <scope>NUCLEOTIDE SEQUENCE</scope>
    <source>
        <strain evidence="1">Females</strain>
        <tissue evidence="1">Gut</tissue>
    </source>
</reference>
<protein>
    <submittedName>
        <fullName evidence="1">Uncharacterized protein</fullName>
    </submittedName>
</protein>
<feature type="non-terminal residue" evidence="1">
    <location>
        <position position="1"/>
    </location>
</feature>
<sequence length="110" mass="12077">GGSSYIRILAVATESIRGGGEVIHLHPGEQRRTNDVVRLTSTCLKRAKRGASLKRSSLPIVYNTAGHSNARRVRMFIVSAVRISYSATHCVIACEFNDVVDRKRVARGAR</sequence>
<dbReference type="AlphaFoldDB" id="A0A147B6S8"/>
<name>A0A147B6S8_9ACAR</name>
<dbReference type="EMBL" id="GEIB01001987">
    <property type="protein sequence ID" value="JAR86458.1"/>
    <property type="molecule type" value="Transcribed_RNA"/>
</dbReference>
<accession>A0A147B6S8</accession>
<proteinExistence type="predicted"/>